<gene>
    <name evidence="1" type="ORF">CTOB1V02_LOCUS14518</name>
</gene>
<dbReference type="InterPro" id="IPR002562">
    <property type="entry name" value="3'-5'_exonuclease_dom"/>
</dbReference>
<dbReference type="Pfam" id="PF01612">
    <property type="entry name" value="DNA_pol_A_exo1"/>
    <property type="match status" value="1"/>
</dbReference>
<evidence type="ECO:0000313" key="1">
    <source>
        <dbReference type="EMBL" id="CAD7236703.1"/>
    </source>
</evidence>
<proteinExistence type="predicted"/>
<protein>
    <submittedName>
        <fullName evidence="1">Uncharacterized protein</fullName>
    </submittedName>
</protein>
<dbReference type="PROSITE" id="PS50967">
    <property type="entry name" value="HRDC"/>
    <property type="match status" value="1"/>
</dbReference>
<dbReference type="InterPro" id="IPR036397">
    <property type="entry name" value="RNaseH_sf"/>
</dbReference>
<dbReference type="InterPro" id="IPR051086">
    <property type="entry name" value="RNase_D-like"/>
</dbReference>
<dbReference type="AlphaFoldDB" id="A0A7R8ZTR7"/>
<dbReference type="GO" id="GO:0000166">
    <property type="term" value="F:nucleotide binding"/>
    <property type="evidence" value="ECO:0007669"/>
    <property type="project" value="InterPro"/>
</dbReference>
<dbReference type="InterPro" id="IPR002121">
    <property type="entry name" value="HRDC_dom"/>
</dbReference>
<dbReference type="InterPro" id="IPR044876">
    <property type="entry name" value="HRDC_dom_sf"/>
</dbReference>
<dbReference type="PANTHER" id="PTHR47649">
    <property type="entry name" value="RIBONUCLEASE D"/>
    <property type="match status" value="1"/>
</dbReference>
<dbReference type="SMART" id="SM00341">
    <property type="entry name" value="HRDC"/>
    <property type="match status" value="1"/>
</dbReference>
<dbReference type="CDD" id="cd06142">
    <property type="entry name" value="RNaseD_exo"/>
    <property type="match status" value="1"/>
</dbReference>
<dbReference type="InterPro" id="IPR010997">
    <property type="entry name" value="HRDC-like_sf"/>
</dbReference>
<dbReference type="SUPFAM" id="SSF53098">
    <property type="entry name" value="Ribonuclease H-like"/>
    <property type="match status" value="1"/>
</dbReference>
<dbReference type="GO" id="GO:0008408">
    <property type="term" value="F:3'-5' exonuclease activity"/>
    <property type="evidence" value="ECO:0007669"/>
    <property type="project" value="InterPro"/>
</dbReference>
<dbReference type="InterPro" id="IPR012337">
    <property type="entry name" value="RNaseH-like_sf"/>
</dbReference>
<dbReference type="SUPFAM" id="SSF47819">
    <property type="entry name" value="HRDC-like"/>
    <property type="match status" value="2"/>
</dbReference>
<name>A0A7R8ZTR7_9CRUS</name>
<dbReference type="GO" id="GO:0006139">
    <property type="term" value="P:nucleobase-containing compound metabolic process"/>
    <property type="evidence" value="ECO:0007669"/>
    <property type="project" value="InterPro"/>
</dbReference>
<reference evidence="1" key="1">
    <citation type="submission" date="2020-11" db="EMBL/GenBank/DDBJ databases">
        <authorList>
            <person name="Tran Van P."/>
        </authorList>
    </citation>
    <scope>NUCLEOTIDE SEQUENCE</scope>
</reference>
<accession>A0A7R8ZTR7</accession>
<dbReference type="GO" id="GO:0003676">
    <property type="term" value="F:nucleic acid binding"/>
    <property type="evidence" value="ECO:0007669"/>
    <property type="project" value="InterPro"/>
</dbReference>
<dbReference type="Gene3D" id="3.30.420.10">
    <property type="entry name" value="Ribonuclease H-like superfamily/Ribonuclease H"/>
    <property type="match status" value="1"/>
</dbReference>
<dbReference type="EMBL" id="OB681203">
    <property type="protein sequence ID" value="CAD7236703.1"/>
    <property type="molecule type" value="Genomic_DNA"/>
</dbReference>
<organism evidence="1">
    <name type="scientific">Cyprideis torosa</name>
    <dbReference type="NCBI Taxonomy" id="163714"/>
    <lineage>
        <taxon>Eukaryota</taxon>
        <taxon>Metazoa</taxon>
        <taxon>Ecdysozoa</taxon>
        <taxon>Arthropoda</taxon>
        <taxon>Crustacea</taxon>
        <taxon>Oligostraca</taxon>
        <taxon>Ostracoda</taxon>
        <taxon>Podocopa</taxon>
        <taxon>Podocopida</taxon>
        <taxon>Cytherocopina</taxon>
        <taxon>Cytheroidea</taxon>
        <taxon>Cytherideidae</taxon>
        <taxon>Cyprideis</taxon>
    </lineage>
</organism>
<sequence>MDTEFIWTRTYKPRLGLIQIALSDEDCRLIDPLAIEDLSPLGELLADPKVVKIFHDAPQDLAILHSATGKVARNIFDTKLAAGFAGLSSSLSLGNLIEKLLDIHLAKTETRTNWLKRPLNTKQVSYALDDVRYLRAVRVLLLNRIIGPEIKSWLQEELNLFNDTAHYICDNRKNRYHKIRGSKDLDARSLAILRELSFWREQTAMQKDRPRGHILPCPTLIALCKKRPRTLKELKELDGISENALKLYGSMLLKAVDAGLGCPAENLPHPQKTIRLNQKENNALRQLHEFIQLKSSVQQIDPALIGNSTELKQLIKHLFSQNSPPPPRQTQGWRKRFLADFFRYSI</sequence>
<dbReference type="Gene3D" id="1.10.150.80">
    <property type="entry name" value="HRDC domain"/>
    <property type="match status" value="1"/>
</dbReference>
<dbReference type="PANTHER" id="PTHR47649:SF1">
    <property type="entry name" value="RIBONUCLEASE D"/>
    <property type="match status" value="1"/>
</dbReference>
<dbReference type="Pfam" id="PF00570">
    <property type="entry name" value="HRDC"/>
    <property type="match status" value="1"/>
</dbReference>
<dbReference type="OrthoDB" id="2250022at2759"/>
<dbReference type="SMART" id="SM00474">
    <property type="entry name" value="35EXOc"/>
    <property type="match status" value="1"/>
</dbReference>